<comment type="caution">
    <text evidence="3">The sequence shown here is derived from an EMBL/GenBank/DDBJ whole genome shotgun (WGS) entry which is preliminary data.</text>
</comment>
<feature type="transmembrane region" description="Helical" evidence="2">
    <location>
        <begin position="229"/>
        <end position="252"/>
    </location>
</feature>
<evidence type="ECO:0000256" key="1">
    <source>
        <dbReference type="SAM" id="MobiDB-lite"/>
    </source>
</evidence>
<keyword evidence="2" id="KW-1133">Transmembrane helix</keyword>
<accession>A0AAE0EW93</accession>
<proteinExistence type="predicted"/>
<gene>
    <name evidence="3" type="ORF">CYMTET_48957</name>
</gene>
<evidence type="ECO:0000313" key="3">
    <source>
        <dbReference type="EMBL" id="KAK3241255.1"/>
    </source>
</evidence>
<protein>
    <submittedName>
        <fullName evidence="3">Uncharacterized protein</fullName>
    </submittedName>
</protein>
<keyword evidence="2" id="KW-0812">Transmembrane</keyword>
<reference evidence="3 4" key="1">
    <citation type="journal article" date="2015" name="Genome Biol. Evol.">
        <title>Comparative Genomics of a Bacterivorous Green Alga Reveals Evolutionary Causalities and Consequences of Phago-Mixotrophic Mode of Nutrition.</title>
        <authorList>
            <person name="Burns J.A."/>
            <person name="Paasch A."/>
            <person name="Narechania A."/>
            <person name="Kim E."/>
        </authorList>
    </citation>
    <scope>NUCLEOTIDE SEQUENCE [LARGE SCALE GENOMIC DNA]</scope>
    <source>
        <strain evidence="3 4">PLY_AMNH</strain>
    </source>
</reference>
<dbReference type="EMBL" id="LGRX02033435">
    <property type="protein sequence ID" value="KAK3241255.1"/>
    <property type="molecule type" value="Genomic_DNA"/>
</dbReference>
<feature type="region of interest" description="Disordered" evidence="1">
    <location>
        <begin position="157"/>
        <end position="186"/>
    </location>
</feature>
<organism evidence="3 4">
    <name type="scientific">Cymbomonas tetramitiformis</name>
    <dbReference type="NCBI Taxonomy" id="36881"/>
    <lineage>
        <taxon>Eukaryota</taxon>
        <taxon>Viridiplantae</taxon>
        <taxon>Chlorophyta</taxon>
        <taxon>Pyramimonadophyceae</taxon>
        <taxon>Pyramimonadales</taxon>
        <taxon>Pyramimonadaceae</taxon>
        <taxon>Cymbomonas</taxon>
    </lineage>
</organism>
<dbReference type="Proteomes" id="UP001190700">
    <property type="component" value="Unassembled WGS sequence"/>
</dbReference>
<feature type="transmembrane region" description="Helical" evidence="2">
    <location>
        <begin position="192"/>
        <end position="209"/>
    </location>
</feature>
<name>A0AAE0EW93_9CHLO</name>
<evidence type="ECO:0000256" key="2">
    <source>
        <dbReference type="SAM" id="Phobius"/>
    </source>
</evidence>
<feature type="compositionally biased region" description="Basic residues" evidence="1">
    <location>
        <begin position="175"/>
        <end position="185"/>
    </location>
</feature>
<keyword evidence="2" id="KW-0472">Membrane</keyword>
<evidence type="ECO:0000313" key="4">
    <source>
        <dbReference type="Proteomes" id="UP001190700"/>
    </source>
</evidence>
<sequence>MNQRTGTYMILKIIIIDTGSMLFVMNQILVTQLGMITTLGKASIDTSLGSQGTQQHRQWGPGEMMLVICPGTTHEMILADVTGISPCSAVNFDVLLSVDVLHAMSAGILPATPHRDAALVFHPHNQQGDFDTKAYIPIRALNKTNNHNNGSHFIATPSWNEPVNPRQDDTPPAHHTPHLPARRHQAPSNTRWGALFRVAWAAIAIASLLQPATGALVEVEWADISPANALPVVALLWGLFAVIIRICGVALVRRT</sequence>
<keyword evidence="4" id="KW-1185">Reference proteome</keyword>
<dbReference type="AlphaFoldDB" id="A0AAE0EW93"/>